<dbReference type="AlphaFoldDB" id="A0A5B9VXT8"/>
<protein>
    <submittedName>
        <fullName evidence="3">Cupin domain protein</fullName>
    </submittedName>
</protein>
<feature type="domain" description="Cupin type-2" evidence="2">
    <location>
        <begin position="49"/>
        <end position="116"/>
    </location>
</feature>
<sequence length="124" mass="12929">MSAGGGDEGVPAPDAGAGYFVPSGSGSRHEIAPGVEIRTTATSGMMLSVVHFEAGSQLPDHSHPHQQMGVLVSGRLEFVIGGLTRILGPGDVWRIPGGVPHRARAIEGPAEAIDVFHPIREDYL</sequence>
<keyword evidence="4" id="KW-1185">Reference proteome</keyword>
<evidence type="ECO:0000313" key="4">
    <source>
        <dbReference type="Proteomes" id="UP000324233"/>
    </source>
</evidence>
<evidence type="ECO:0000259" key="2">
    <source>
        <dbReference type="Pfam" id="PF07883"/>
    </source>
</evidence>
<organism evidence="3 4">
    <name type="scientific">Aquisphaera giovannonii</name>
    <dbReference type="NCBI Taxonomy" id="406548"/>
    <lineage>
        <taxon>Bacteria</taxon>
        <taxon>Pseudomonadati</taxon>
        <taxon>Planctomycetota</taxon>
        <taxon>Planctomycetia</taxon>
        <taxon>Isosphaerales</taxon>
        <taxon>Isosphaeraceae</taxon>
        <taxon>Aquisphaera</taxon>
    </lineage>
</organism>
<accession>A0A5B9VXT8</accession>
<dbReference type="PANTHER" id="PTHR40112:SF1">
    <property type="entry name" value="H2HPP ISOMERASE"/>
    <property type="match status" value="1"/>
</dbReference>
<dbReference type="EMBL" id="CP042997">
    <property type="protein sequence ID" value="QEH32701.1"/>
    <property type="molecule type" value="Genomic_DNA"/>
</dbReference>
<dbReference type="InterPro" id="IPR011051">
    <property type="entry name" value="RmlC_Cupin_sf"/>
</dbReference>
<reference evidence="3 4" key="1">
    <citation type="submission" date="2019-08" db="EMBL/GenBank/DDBJ databases">
        <title>Deep-cultivation of Planctomycetes and their phenomic and genomic characterization uncovers novel biology.</title>
        <authorList>
            <person name="Wiegand S."/>
            <person name="Jogler M."/>
            <person name="Boedeker C."/>
            <person name="Pinto D."/>
            <person name="Vollmers J."/>
            <person name="Rivas-Marin E."/>
            <person name="Kohn T."/>
            <person name="Peeters S.H."/>
            <person name="Heuer A."/>
            <person name="Rast P."/>
            <person name="Oberbeckmann S."/>
            <person name="Bunk B."/>
            <person name="Jeske O."/>
            <person name="Meyerdierks A."/>
            <person name="Storesund J.E."/>
            <person name="Kallscheuer N."/>
            <person name="Luecker S."/>
            <person name="Lage O.M."/>
            <person name="Pohl T."/>
            <person name="Merkel B.J."/>
            <person name="Hornburger P."/>
            <person name="Mueller R.-W."/>
            <person name="Bruemmer F."/>
            <person name="Labrenz M."/>
            <person name="Spormann A.M."/>
            <person name="Op den Camp H."/>
            <person name="Overmann J."/>
            <person name="Amann R."/>
            <person name="Jetten M.S.M."/>
            <person name="Mascher T."/>
            <person name="Medema M.H."/>
            <person name="Devos D.P."/>
            <person name="Kaster A.-K."/>
            <person name="Ovreas L."/>
            <person name="Rohde M."/>
            <person name="Galperin M.Y."/>
            <person name="Jogler C."/>
        </authorList>
    </citation>
    <scope>NUCLEOTIDE SEQUENCE [LARGE SCALE GENOMIC DNA]</scope>
    <source>
        <strain evidence="3 4">OJF2</strain>
    </source>
</reference>
<feature type="region of interest" description="Disordered" evidence="1">
    <location>
        <begin position="1"/>
        <end position="32"/>
    </location>
</feature>
<dbReference type="Gene3D" id="2.60.120.10">
    <property type="entry name" value="Jelly Rolls"/>
    <property type="match status" value="1"/>
</dbReference>
<proteinExistence type="predicted"/>
<dbReference type="InterPro" id="IPR052535">
    <property type="entry name" value="Bacilysin_H2HPP_isomerase"/>
</dbReference>
<dbReference type="Pfam" id="PF07883">
    <property type="entry name" value="Cupin_2"/>
    <property type="match status" value="1"/>
</dbReference>
<dbReference type="Proteomes" id="UP000324233">
    <property type="component" value="Chromosome"/>
</dbReference>
<gene>
    <name evidence="3" type="ORF">OJF2_11800</name>
</gene>
<dbReference type="PANTHER" id="PTHR40112">
    <property type="entry name" value="H2HPP ISOMERASE"/>
    <property type="match status" value="1"/>
</dbReference>
<dbReference type="KEGG" id="agv:OJF2_11800"/>
<name>A0A5B9VXT8_9BACT</name>
<dbReference type="CDD" id="cd02238">
    <property type="entry name" value="cupin_KdgF"/>
    <property type="match status" value="1"/>
</dbReference>
<evidence type="ECO:0000256" key="1">
    <source>
        <dbReference type="SAM" id="MobiDB-lite"/>
    </source>
</evidence>
<evidence type="ECO:0000313" key="3">
    <source>
        <dbReference type="EMBL" id="QEH32701.1"/>
    </source>
</evidence>
<dbReference type="SUPFAM" id="SSF51182">
    <property type="entry name" value="RmlC-like cupins"/>
    <property type="match status" value="1"/>
</dbReference>
<dbReference type="InterPro" id="IPR014710">
    <property type="entry name" value="RmlC-like_jellyroll"/>
</dbReference>
<dbReference type="InterPro" id="IPR013096">
    <property type="entry name" value="Cupin_2"/>
</dbReference>